<protein>
    <submittedName>
        <fullName evidence="3">Repressor</fullName>
    </submittedName>
</protein>
<name>A0A2S7F884_CLOBU</name>
<evidence type="ECO:0000313" key="3">
    <source>
        <dbReference type="EMBL" id="PPV13441.1"/>
    </source>
</evidence>
<dbReference type="Gene3D" id="1.10.260.40">
    <property type="entry name" value="lambda repressor-like DNA-binding domains"/>
    <property type="match status" value="1"/>
</dbReference>
<organism evidence="3 4">
    <name type="scientific">Clostridium butyricum</name>
    <dbReference type="NCBI Taxonomy" id="1492"/>
    <lineage>
        <taxon>Bacteria</taxon>
        <taxon>Bacillati</taxon>
        <taxon>Bacillota</taxon>
        <taxon>Clostridia</taxon>
        <taxon>Eubacteriales</taxon>
        <taxon>Clostridiaceae</taxon>
        <taxon>Clostridium</taxon>
    </lineage>
</organism>
<dbReference type="CDD" id="cd00093">
    <property type="entry name" value="HTH_XRE"/>
    <property type="match status" value="1"/>
</dbReference>
<reference evidence="3 4" key="1">
    <citation type="submission" date="2016-01" db="EMBL/GenBank/DDBJ databases">
        <title>Characterization of the Clostridium difficile lineages that are prevalent in Hong Kong and China.</title>
        <authorList>
            <person name="Kwok J.S.-L."/>
            <person name="Lam W.-Y."/>
            <person name="Ip M."/>
            <person name="Chan T.-F."/>
            <person name="Hawkey P.M."/>
            <person name="Tsui S.K.-W."/>
        </authorList>
    </citation>
    <scope>NUCLEOTIDE SEQUENCE [LARGE SCALE GENOMIC DNA]</scope>
    <source>
        <strain evidence="3 4">300064</strain>
    </source>
</reference>
<dbReference type="AlphaFoldDB" id="A0A2S7F884"/>
<evidence type="ECO:0000256" key="1">
    <source>
        <dbReference type="SAM" id="Coils"/>
    </source>
</evidence>
<dbReference type="RefSeq" id="WP_104675631.1">
    <property type="nucleotide sequence ID" value="NZ_LRDH01000121.1"/>
</dbReference>
<feature type="coiled-coil region" evidence="1">
    <location>
        <begin position="4"/>
        <end position="31"/>
    </location>
</feature>
<dbReference type="Proteomes" id="UP000238081">
    <property type="component" value="Unassembled WGS sequence"/>
</dbReference>
<dbReference type="EMBL" id="LRDH01000121">
    <property type="protein sequence ID" value="PPV13441.1"/>
    <property type="molecule type" value="Genomic_DNA"/>
</dbReference>
<accession>A0A2S7F884</accession>
<evidence type="ECO:0000313" key="4">
    <source>
        <dbReference type="Proteomes" id="UP000238081"/>
    </source>
</evidence>
<dbReference type="Pfam" id="PF01381">
    <property type="entry name" value="HTH_3"/>
    <property type="match status" value="1"/>
</dbReference>
<keyword evidence="1" id="KW-0175">Coiled coil</keyword>
<sequence>MNDNKKMKEIVARIKKRREELNLSYEDLSKRTGFGSSTLQRYETGAINRIPIDRFEELAKGLEIEPYKLMGWDEDYLLSQDRKNETDGDIVDLHNAFLKLNKTGRKKILEYIFDLLSIDKYVQTCDQSIEITNQAKHNAKYNHNNESETNTYTSSSQPATLEEMFTTVAAHNDGIDPDKEKEIDAVFLQAILNDKNKK</sequence>
<proteinExistence type="predicted"/>
<dbReference type="PROSITE" id="PS50943">
    <property type="entry name" value="HTH_CROC1"/>
    <property type="match status" value="1"/>
</dbReference>
<dbReference type="InterPro" id="IPR010982">
    <property type="entry name" value="Lambda_DNA-bd_dom_sf"/>
</dbReference>
<comment type="caution">
    <text evidence="3">The sequence shown here is derived from an EMBL/GenBank/DDBJ whole genome shotgun (WGS) entry which is preliminary data.</text>
</comment>
<gene>
    <name evidence="3" type="ORF">AWN73_16335</name>
</gene>
<evidence type="ECO:0000259" key="2">
    <source>
        <dbReference type="PROSITE" id="PS50943"/>
    </source>
</evidence>
<feature type="domain" description="HTH cro/C1-type" evidence="2">
    <location>
        <begin position="14"/>
        <end position="69"/>
    </location>
</feature>
<dbReference type="GO" id="GO:0003677">
    <property type="term" value="F:DNA binding"/>
    <property type="evidence" value="ECO:0007669"/>
    <property type="project" value="InterPro"/>
</dbReference>
<dbReference type="SMART" id="SM00530">
    <property type="entry name" value="HTH_XRE"/>
    <property type="match status" value="1"/>
</dbReference>
<dbReference type="InterPro" id="IPR001387">
    <property type="entry name" value="Cro/C1-type_HTH"/>
</dbReference>
<dbReference type="SUPFAM" id="SSF47413">
    <property type="entry name" value="lambda repressor-like DNA-binding domains"/>
    <property type="match status" value="1"/>
</dbReference>